<dbReference type="Pfam" id="PF24961">
    <property type="entry name" value="NfeD_membrane"/>
    <property type="match status" value="1"/>
</dbReference>
<dbReference type="EMBL" id="BAABLF010000005">
    <property type="protein sequence ID" value="GAA5187324.1"/>
    <property type="molecule type" value="Genomic_DNA"/>
</dbReference>
<dbReference type="InterPro" id="IPR002810">
    <property type="entry name" value="NfeD-like_C"/>
</dbReference>
<organism evidence="10 11">
    <name type="scientific">Ferrimonas gelatinilytica</name>
    <dbReference type="NCBI Taxonomy" id="1255257"/>
    <lineage>
        <taxon>Bacteria</taxon>
        <taxon>Pseudomonadati</taxon>
        <taxon>Pseudomonadota</taxon>
        <taxon>Gammaproteobacteria</taxon>
        <taxon>Alteromonadales</taxon>
        <taxon>Ferrimonadaceae</taxon>
        <taxon>Ferrimonas</taxon>
    </lineage>
</organism>
<evidence type="ECO:0000313" key="11">
    <source>
        <dbReference type="Proteomes" id="UP001501600"/>
    </source>
</evidence>
<feature type="domain" description="NfeD1b N-terminal" evidence="9">
    <location>
        <begin position="23"/>
        <end position="123"/>
    </location>
</feature>
<dbReference type="Pfam" id="PF25145">
    <property type="entry name" value="NfeD1b_N"/>
    <property type="match status" value="1"/>
</dbReference>
<dbReference type="RefSeq" id="WP_345315442.1">
    <property type="nucleotide sequence ID" value="NZ_BAABLF010000005.1"/>
</dbReference>
<feature type="domain" description="NfeD integral membrane" evidence="8">
    <location>
        <begin position="263"/>
        <end position="378"/>
    </location>
</feature>
<feature type="region of interest" description="Disordered" evidence="5">
    <location>
        <begin position="120"/>
        <end position="157"/>
    </location>
</feature>
<evidence type="ECO:0000256" key="6">
    <source>
        <dbReference type="SAM" id="Phobius"/>
    </source>
</evidence>
<dbReference type="PANTHER" id="PTHR33507">
    <property type="entry name" value="INNER MEMBRANE PROTEIN YBBJ"/>
    <property type="match status" value="1"/>
</dbReference>
<dbReference type="InterPro" id="IPR056739">
    <property type="entry name" value="NfeD_membrane"/>
</dbReference>
<dbReference type="CDD" id="cd07020">
    <property type="entry name" value="Clp_protease_NfeD_1"/>
    <property type="match status" value="1"/>
</dbReference>
<keyword evidence="11" id="KW-1185">Reference proteome</keyword>
<evidence type="ECO:0000256" key="2">
    <source>
        <dbReference type="ARBA" id="ARBA00022692"/>
    </source>
</evidence>
<reference evidence="11" key="1">
    <citation type="journal article" date="2019" name="Int. J. Syst. Evol. Microbiol.">
        <title>The Global Catalogue of Microorganisms (GCM) 10K type strain sequencing project: providing services to taxonomists for standard genome sequencing and annotation.</title>
        <authorList>
            <consortium name="The Broad Institute Genomics Platform"/>
            <consortium name="The Broad Institute Genome Sequencing Center for Infectious Disease"/>
            <person name="Wu L."/>
            <person name="Ma J."/>
        </authorList>
    </citation>
    <scope>NUCLEOTIDE SEQUENCE [LARGE SCALE GENOMIC DNA]</scope>
    <source>
        <strain evidence="11">JCM 18720</strain>
    </source>
</reference>
<dbReference type="Gene3D" id="3.90.226.10">
    <property type="entry name" value="2-enoyl-CoA Hydratase, Chain A, domain 1"/>
    <property type="match status" value="1"/>
</dbReference>
<dbReference type="SUPFAM" id="SSF52096">
    <property type="entry name" value="ClpP/crotonase"/>
    <property type="match status" value="1"/>
</dbReference>
<feature type="transmembrane region" description="Helical" evidence="6">
    <location>
        <begin position="308"/>
        <end position="325"/>
    </location>
</feature>
<gene>
    <name evidence="10" type="ORF">GCM10025772_04710</name>
</gene>
<evidence type="ECO:0000256" key="5">
    <source>
        <dbReference type="SAM" id="MobiDB-lite"/>
    </source>
</evidence>
<evidence type="ECO:0000313" key="10">
    <source>
        <dbReference type="EMBL" id="GAA5187324.1"/>
    </source>
</evidence>
<accession>A0ABP9RVL5</accession>
<dbReference type="Gene3D" id="2.40.50.140">
    <property type="entry name" value="Nucleic acid-binding proteins"/>
    <property type="match status" value="1"/>
</dbReference>
<evidence type="ECO:0000259" key="7">
    <source>
        <dbReference type="Pfam" id="PF01957"/>
    </source>
</evidence>
<evidence type="ECO:0000256" key="4">
    <source>
        <dbReference type="ARBA" id="ARBA00023136"/>
    </source>
</evidence>
<dbReference type="InterPro" id="IPR056738">
    <property type="entry name" value="NfeD1b_N"/>
</dbReference>
<feature type="transmembrane region" description="Helical" evidence="6">
    <location>
        <begin position="284"/>
        <end position="302"/>
    </location>
</feature>
<comment type="subcellular location">
    <subcellularLocation>
        <location evidence="1">Membrane</location>
        <topology evidence="1">Multi-pass membrane protein</topology>
    </subcellularLocation>
</comment>
<feature type="domain" description="NfeD-like C-terminal" evidence="7">
    <location>
        <begin position="405"/>
        <end position="450"/>
    </location>
</feature>
<protein>
    <submittedName>
        <fullName evidence="10">Nodulation protein NfeD</fullName>
    </submittedName>
</protein>
<dbReference type="InterPro" id="IPR029045">
    <property type="entry name" value="ClpP/crotonase-like_dom_sf"/>
</dbReference>
<proteinExistence type="predicted"/>
<comment type="caution">
    <text evidence="10">The sequence shown here is derived from an EMBL/GenBank/DDBJ whole genome shotgun (WGS) entry which is preliminary data.</text>
</comment>
<dbReference type="Proteomes" id="UP001501600">
    <property type="component" value="Unassembled WGS sequence"/>
</dbReference>
<dbReference type="InterPro" id="IPR012340">
    <property type="entry name" value="NA-bd_OB-fold"/>
</dbReference>
<sequence>MRIALTILLLSFIGLSSGLRADVWVIPIKGVIGPASADYLVSELEQAQQQDTSVIIIELDTPGGLDGAMRSMIQAITQSPVPVATYVTPSGARAASAGTFLLMASHVAAMAPGTNLGAASPVAIGGPGPAPAQEPSERPDATTDQPSSGQADEDKRVKATTTLEKKALNDAVAYIRALAELHGRNADWAETAVSEAASLAASDALAQGVIDLIATDRADLIRQLQGREIQLQGRTERLEVTGATIEREPDWRYRLLAVLTNPNVAYILMLVGIYGLILEFYNPGVGLPGVLGGICLLLAMYALQMLPINYAGLGLMLLGITLMILEALSPSFGLFGIGGVIAFALGSTLLMDSDLPGYQIALPLILALSITSLGLFTLVLSLLLKVRKRPVSTGDQQFQQSQAWVLDGFPGTGRVRFANEIWQAHCPDPLKPQQKVTVIRRDGVTLHVAPTEEES</sequence>
<keyword evidence="4 6" id="KW-0472">Membrane</keyword>
<keyword evidence="2 6" id="KW-0812">Transmembrane</keyword>
<evidence type="ECO:0000256" key="1">
    <source>
        <dbReference type="ARBA" id="ARBA00004141"/>
    </source>
</evidence>
<evidence type="ECO:0000259" key="8">
    <source>
        <dbReference type="Pfam" id="PF24961"/>
    </source>
</evidence>
<dbReference type="InterPro" id="IPR052165">
    <property type="entry name" value="Membrane_assoc_protease"/>
</dbReference>
<feature type="transmembrane region" description="Helical" evidence="6">
    <location>
        <begin position="255"/>
        <end position="277"/>
    </location>
</feature>
<evidence type="ECO:0000256" key="3">
    <source>
        <dbReference type="ARBA" id="ARBA00022989"/>
    </source>
</evidence>
<evidence type="ECO:0000259" key="9">
    <source>
        <dbReference type="Pfam" id="PF25145"/>
    </source>
</evidence>
<feature type="transmembrane region" description="Helical" evidence="6">
    <location>
        <begin position="332"/>
        <end position="351"/>
    </location>
</feature>
<keyword evidence="3 6" id="KW-1133">Transmembrane helix</keyword>
<dbReference type="PANTHER" id="PTHR33507:SF4">
    <property type="entry name" value="NODULATION COMPETITIVENESS PROTEIN NFED"/>
    <property type="match status" value="1"/>
</dbReference>
<dbReference type="SUPFAM" id="SSF141322">
    <property type="entry name" value="NfeD domain-like"/>
    <property type="match status" value="1"/>
</dbReference>
<dbReference type="Pfam" id="PF01957">
    <property type="entry name" value="NfeD"/>
    <property type="match status" value="1"/>
</dbReference>
<name>A0ABP9RVL5_9GAMM</name>
<feature type="transmembrane region" description="Helical" evidence="6">
    <location>
        <begin position="357"/>
        <end position="384"/>
    </location>
</feature>